<evidence type="ECO:0000313" key="8">
    <source>
        <dbReference type="EMBL" id="VWL91793.1"/>
    </source>
</evidence>
<dbReference type="InterPro" id="IPR036388">
    <property type="entry name" value="WH-like_DNA-bd_sf"/>
</dbReference>
<evidence type="ECO:0000256" key="1">
    <source>
        <dbReference type="ARBA" id="ARBA00010641"/>
    </source>
</evidence>
<evidence type="ECO:0000313" key="9">
    <source>
        <dbReference type="Proteomes" id="UP000405524"/>
    </source>
</evidence>
<reference evidence="8 9" key="1">
    <citation type="submission" date="2019-10" db="EMBL/GenBank/DDBJ databases">
        <authorList>
            <person name="Wolf R A."/>
        </authorList>
    </citation>
    <scope>NUCLEOTIDE SEQUENCE [LARGE SCALE GENOMIC DNA]</scope>
    <source>
        <strain evidence="8">Collinsella_intestinalis_DSM_13632</strain>
    </source>
</reference>
<keyword evidence="5" id="KW-0804">Transcription</keyword>
<evidence type="ECO:0000259" key="7">
    <source>
        <dbReference type="Pfam" id="PF08281"/>
    </source>
</evidence>
<accession>A0A5K1ISR4</accession>
<feature type="domain" description="RNA polymerase sigma-70 region 2" evidence="6">
    <location>
        <begin position="16"/>
        <end position="81"/>
    </location>
</feature>
<evidence type="ECO:0000256" key="2">
    <source>
        <dbReference type="ARBA" id="ARBA00023015"/>
    </source>
</evidence>
<dbReference type="GO" id="GO:0003677">
    <property type="term" value="F:DNA binding"/>
    <property type="evidence" value="ECO:0007669"/>
    <property type="project" value="UniProtKB-KW"/>
</dbReference>
<keyword evidence="3" id="KW-0731">Sigma factor</keyword>
<gene>
    <name evidence="8" type="primary">sigD</name>
    <name evidence="8" type="ORF">JKKLCJKK_00415</name>
</gene>
<dbReference type="SUPFAM" id="SSF88946">
    <property type="entry name" value="Sigma2 domain of RNA polymerase sigma factors"/>
    <property type="match status" value="1"/>
</dbReference>
<dbReference type="InterPro" id="IPR039425">
    <property type="entry name" value="RNA_pol_sigma-70-like"/>
</dbReference>
<comment type="similarity">
    <text evidence="1">Belongs to the sigma-70 factor family. ECF subfamily.</text>
</comment>
<keyword evidence="4" id="KW-0238">DNA-binding</keyword>
<sequence>MAHESRGMEPAGVRRLVEAHYSDVYAYCRRHTESVDEAEDAVQEVFLRFVGASGRYRDDGRPLAYLLTIARNVCADSHRRGAMRADELPCDEVLADPSPGSGSADRLSAVRRAVRALPDEAREIVELKFDQGLTAVEIARVTGLSRFAVARRIGSALSDIREALASEEGDA</sequence>
<organism evidence="8 9">
    <name type="scientific">Collinsella intestinalis</name>
    <dbReference type="NCBI Taxonomy" id="147207"/>
    <lineage>
        <taxon>Bacteria</taxon>
        <taxon>Bacillati</taxon>
        <taxon>Actinomycetota</taxon>
        <taxon>Coriobacteriia</taxon>
        <taxon>Coriobacteriales</taxon>
        <taxon>Coriobacteriaceae</taxon>
        <taxon>Collinsella</taxon>
    </lineage>
</organism>
<dbReference type="Gene3D" id="1.10.1740.10">
    <property type="match status" value="1"/>
</dbReference>
<dbReference type="InterPro" id="IPR014284">
    <property type="entry name" value="RNA_pol_sigma-70_dom"/>
</dbReference>
<dbReference type="InterPro" id="IPR007627">
    <property type="entry name" value="RNA_pol_sigma70_r2"/>
</dbReference>
<evidence type="ECO:0000256" key="5">
    <source>
        <dbReference type="ARBA" id="ARBA00023163"/>
    </source>
</evidence>
<dbReference type="PANTHER" id="PTHR43133:SF58">
    <property type="entry name" value="ECF RNA POLYMERASE SIGMA FACTOR SIGD"/>
    <property type="match status" value="1"/>
</dbReference>
<proteinExistence type="inferred from homology"/>
<feature type="domain" description="RNA polymerase sigma factor 70 region 4 type 2" evidence="7">
    <location>
        <begin position="109"/>
        <end position="157"/>
    </location>
</feature>
<keyword evidence="2" id="KW-0805">Transcription regulation</keyword>
<dbReference type="SUPFAM" id="SSF88659">
    <property type="entry name" value="Sigma3 and sigma4 domains of RNA polymerase sigma factors"/>
    <property type="match status" value="1"/>
</dbReference>
<evidence type="ECO:0000259" key="6">
    <source>
        <dbReference type="Pfam" id="PF04542"/>
    </source>
</evidence>
<dbReference type="Pfam" id="PF08281">
    <property type="entry name" value="Sigma70_r4_2"/>
    <property type="match status" value="1"/>
</dbReference>
<dbReference type="InterPro" id="IPR013249">
    <property type="entry name" value="RNA_pol_sigma70_r4_t2"/>
</dbReference>
<dbReference type="PANTHER" id="PTHR43133">
    <property type="entry name" value="RNA POLYMERASE ECF-TYPE SIGMA FACTO"/>
    <property type="match status" value="1"/>
</dbReference>
<dbReference type="Gene3D" id="1.10.10.10">
    <property type="entry name" value="Winged helix-like DNA-binding domain superfamily/Winged helix DNA-binding domain"/>
    <property type="match status" value="1"/>
</dbReference>
<dbReference type="Pfam" id="PF04542">
    <property type="entry name" value="Sigma70_r2"/>
    <property type="match status" value="1"/>
</dbReference>
<dbReference type="GO" id="GO:0016987">
    <property type="term" value="F:sigma factor activity"/>
    <property type="evidence" value="ECO:0007669"/>
    <property type="project" value="UniProtKB-KW"/>
</dbReference>
<dbReference type="AlphaFoldDB" id="A0A5K1ISR4"/>
<dbReference type="GO" id="GO:0006352">
    <property type="term" value="P:DNA-templated transcription initiation"/>
    <property type="evidence" value="ECO:0007669"/>
    <property type="project" value="InterPro"/>
</dbReference>
<dbReference type="Proteomes" id="UP000405524">
    <property type="component" value="Unassembled WGS sequence"/>
</dbReference>
<dbReference type="NCBIfam" id="TIGR02937">
    <property type="entry name" value="sigma70-ECF"/>
    <property type="match status" value="1"/>
</dbReference>
<dbReference type="InterPro" id="IPR013324">
    <property type="entry name" value="RNA_pol_sigma_r3/r4-like"/>
</dbReference>
<evidence type="ECO:0000256" key="4">
    <source>
        <dbReference type="ARBA" id="ARBA00023125"/>
    </source>
</evidence>
<protein>
    <submittedName>
        <fullName evidence="8">ECF RNA polymerase sigma factor SigD</fullName>
    </submittedName>
</protein>
<dbReference type="InterPro" id="IPR013325">
    <property type="entry name" value="RNA_pol_sigma_r2"/>
</dbReference>
<name>A0A5K1ISR4_9ACTN</name>
<evidence type="ECO:0000256" key="3">
    <source>
        <dbReference type="ARBA" id="ARBA00023082"/>
    </source>
</evidence>
<dbReference type="EMBL" id="CABWIC010000007">
    <property type="protein sequence ID" value="VWL91793.1"/>
    <property type="molecule type" value="Genomic_DNA"/>
</dbReference>